<dbReference type="AlphaFoldDB" id="A0AB33JF21"/>
<dbReference type="EMBL" id="AP035788">
    <property type="protein sequence ID" value="BFO78636.1"/>
    <property type="molecule type" value="Genomic_DNA"/>
</dbReference>
<name>A0AB33JF21_9BACT</name>
<dbReference type="REBASE" id="853805">
    <property type="entry name" value="Psp7260ORF12710P"/>
</dbReference>
<sequence>MSVAMVVKTIKLTSLFVNTENYRFEPLTSQKEAIDKMVEDQGDKLYSLVDDIVINGLSPVDLIIVTPNEDNNKYIVLEGNRRITSLKLLNNPTLVDDKYISLRKKFQKLQKENPNAISELKNITCAVFENPTEADIWIKRKHSGELNGIGTVTWNAQQKQRFEEKTEGKSSIPLQIITLLKSQENVSDAIKDSLSKLNITNLQRLMSDPYVREHLGLGINNGTLVSKVEVSEVVKGLVKVVTDILNPEFKVSEIYNREKRKQYIDNFDTSQKPDLSNEALELWSVQDIVNNKEQVLVNSEHREIKKTNNKKIGNRVGLVPKTLTLHINNPKINKIFEELKQVQVKTCPNASSVLLRVFLELSVDAYLERYDLVKNNAITACSSNENLNGKVCKVLNHMNQLGTMSNDLSKGIRAEINDKNSVLSIESLNAYVHNEFFYPKADNLITGWDNIEKFFIQLWNSIDKE</sequence>
<evidence type="ECO:0000313" key="1">
    <source>
        <dbReference type="EMBL" id="BFO78636.1"/>
    </source>
</evidence>
<reference evidence="1" key="1">
    <citation type="submission" date="2024-07" db="EMBL/GenBank/DDBJ databases">
        <title>Complete genome sequence of Prevotella sp. YM-2024 GTC17260.</title>
        <authorList>
            <person name="Hayashi M."/>
            <person name="Muto Y."/>
            <person name="Tanaka K."/>
            <person name="Niwa H."/>
        </authorList>
    </citation>
    <scope>NUCLEOTIDE SEQUENCE</scope>
    <source>
        <strain evidence="1">GTC17260</strain>
    </source>
</reference>
<proteinExistence type="predicted"/>
<protein>
    <recommendedName>
        <fullName evidence="2">ParB/Sulfiredoxin domain-containing protein</fullName>
    </recommendedName>
</protein>
<accession>A0AB33JF21</accession>
<gene>
    <name evidence="1" type="ORF">GTC17260_12710</name>
</gene>
<organism evidence="1">
    <name type="scientific">Prevotella sp. GTC17260</name>
    <dbReference type="NCBI Taxonomy" id="3236796"/>
    <lineage>
        <taxon>Bacteria</taxon>
        <taxon>Pseudomonadati</taxon>
        <taxon>Bacteroidota</taxon>
        <taxon>Bacteroidia</taxon>
        <taxon>Bacteroidales</taxon>
        <taxon>Prevotellaceae</taxon>
        <taxon>Prevotella</taxon>
    </lineage>
</organism>
<evidence type="ECO:0008006" key="2">
    <source>
        <dbReference type="Google" id="ProtNLM"/>
    </source>
</evidence>